<gene>
    <name evidence="2" type="ORF">DFR42_10684</name>
</gene>
<evidence type="ECO:0000313" key="2">
    <source>
        <dbReference type="EMBL" id="PXX41905.1"/>
    </source>
</evidence>
<protein>
    <recommendedName>
        <fullName evidence="4">DUF4124 domain-containing protein</fullName>
    </recommendedName>
</protein>
<dbReference type="OrthoDB" id="8853421at2"/>
<dbReference type="AlphaFoldDB" id="A0A318J3H4"/>
<organism evidence="2 3">
    <name type="scientific">Undibacterium pigrum</name>
    <dbReference type="NCBI Taxonomy" id="401470"/>
    <lineage>
        <taxon>Bacteria</taxon>
        <taxon>Pseudomonadati</taxon>
        <taxon>Pseudomonadota</taxon>
        <taxon>Betaproteobacteria</taxon>
        <taxon>Burkholderiales</taxon>
        <taxon>Oxalobacteraceae</taxon>
        <taxon>Undibacterium</taxon>
    </lineage>
</organism>
<dbReference type="Proteomes" id="UP000247792">
    <property type="component" value="Unassembled WGS sequence"/>
</dbReference>
<reference evidence="2 3" key="1">
    <citation type="submission" date="2018-05" db="EMBL/GenBank/DDBJ databases">
        <title>Genomic Encyclopedia of Type Strains, Phase IV (KMG-IV): sequencing the most valuable type-strain genomes for metagenomic binning, comparative biology and taxonomic classification.</title>
        <authorList>
            <person name="Goeker M."/>
        </authorList>
    </citation>
    <scope>NUCLEOTIDE SEQUENCE [LARGE SCALE GENOMIC DNA]</scope>
    <source>
        <strain evidence="2 3">DSM 19792</strain>
    </source>
</reference>
<keyword evidence="1" id="KW-0732">Signal</keyword>
<evidence type="ECO:0000256" key="1">
    <source>
        <dbReference type="SAM" id="SignalP"/>
    </source>
</evidence>
<sequence>MQKSSVFMLPLAVSLMLPQLASAQTPVFRCEVDGRVIWSDRPCKGKGAVVKVKPLKSGVPNNTNGKSK</sequence>
<comment type="caution">
    <text evidence="2">The sequence shown here is derived from an EMBL/GenBank/DDBJ whole genome shotgun (WGS) entry which is preliminary data.</text>
</comment>
<dbReference type="RefSeq" id="WP_146218884.1">
    <property type="nucleotide sequence ID" value="NZ_QJKB01000006.1"/>
</dbReference>
<feature type="chain" id="PRO_5016357241" description="DUF4124 domain-containing protein" evidence="1">
    <location>
        <begin position="24"/>
        <end position="68"/>
    </location>
</feature>
<name>A0A318J3H4_9BURK</name>
<dbReference type="EMBL" id="QJKB01000006">
    <property type="protein sequence ID" value="PXX41905.1"/>
    <property type="molecule type" value="Genomic_DNA"/>
</dbReference>
<evidence type="ECO:0000313" key="3">
    <source>
        <dbReference type="Proteomes" id="UP000247792"/>
    </source>
</evidence>
<keyword evidence="3" id="KW-1185">Reference proteome</keyword>
<evidence type="ECO:0008006" key="4">
    <source>
        <dbReference type="Google" id="ProtNLM"/>
    </source>
</evidence>
<feature type="signal peptide" evidence="1">
    <location>
        <begin position="1"/>
        <end position="23"/>
    </location>
</feature>
<accession>A0A318J3H4</accession>
<proteinExistence type="predicted"/>